<evidence type="ECO:0000313" key="3">
    <source>
        <dbReference type="Proteomes" id="UP000024404"/>
    </source>
</evidence>
<accession>A0A8R1TQ18</accession>
<name>A0A8R1TQ18_ONCVO</name>
<feature type="transmembrane region" description="Helical" evidence="1">
    <location>
        <begin position="60"/>
        <end position="85"/>
    </location>
</feature>
<reference evidence="3" key="1">
    <citation type="submission" date="2013-10" db="EMBL/GenBank/DDBJ databases">
        <title>Genome sequencing of Onchocerca volvulus.</title>
        <authorList>
            <person name="Cotton J."/>
            <person name="Tsai J."/>
            <person name="Stanley E."/>
            <person name="Tracey A."/>
            <person name="Holroyd N."/>
            <person name="Lustigman S."/>
            <person name="Berriman M."/>
        </authorList>
    </citation>
    <scope>NUCLEOTIDE SEQUENCE</scope>
</reference>
<sequence>MEMFEEKEPGKPKNWGYTVTLIALIMLLNITVIIVCRILLDSHDENNNLWLEGSIRENLTFFLGMFALSFCFFCCCCFCCGGSLCRWIGNFHRRYFDPSKLFSTTVKITDTTPAINKRQKNSFAIFKVSNNGDCMMVDVSDIEKPYSYVNGAFRNSSEHRSINKTNFSRNILMPSKEELVDYSKFNYQCGRRKSL</sequence>
<dbReference type="AlphaFoldDB" id="A0A8R1TQ18"/>
<dbReference type="EMBL" id="CMVM020000061">
    <property type="status" value="NOT_ANNOTATED_CDS"/>
    <property type="molecule type" value="Genomic_DNA"/>
</dbReference>
<reference evidence="2" key="2">
    <citation type="submission" date="2022-06" db="UniProtKB">
        <authorList>
            <consortium name="EnsemblMetazoa"/>
        </authorList>
    </citation>
    <scope>IDENTIFICATION</scope>
</reference>
<dbReference type="Proteomes" id="UP000024404">
    <property type="component" value="Unassembled WGS sequence"/>
</dbReference>
<keyword evidence="3" id="KW-1185">Reference proteome</keyword>
<evidence type="ECO:0000256" key="1">
    <source>
        <dbReference type="SAM" id="Phobius"/>
    </source>
</evidence>
<keyword evidence="1" id="KW-0812">Transmembrane</keyword>
<feature type="transmembrane region" description="Helical" evidence="1">
    <location>
        <begin position="21"/>
        <end position="40"/>
    </location>
</feature>
<protein>
    <submittedName>
        <fullName evidence="2">Uncharacterized protein</fullName>
    </submittedName>
</protein>
<proteinExistence type="predicted"/>
<dbReference type="EnsemblMetazoa" id="OVOC1971.1">
    <property type="protein sequence ID" value="OVOC1971.1"/>
    <property type="gene ID" value="WBGene00238780"/>
</dbReference>
<evidence type="ECO:0000313" key="2">
    <source>
        <dbReference type="EnsemblMetazoa" id="OVOC1971.1"/>
    </source>
</evidence>
<dbReference type="OMA" id="GGSLCRW"/>
<organism evidence="2 3">
    <name type="scientific">Onchocerca volvulus</name>
    <dbReference type="NCBI Taxonomy" id="6282"/>
    <lineage>
        <taxon>Eukaryota</taxon>
        <taxon>Metazoa</taxon>
        <taxon>Ecdysozoa</taxon>
        <taxon>Nematoda</taxon>
        <taxon>Chromadorea</taxon>
        <taxon>Rhabditida</taxon>
        <taxon>Spirurina</taxon>
        <taxon>Spiruromorpha</taxon>
        <taxon>Filarioidea</taxon>
        <taxon>Onchocercidae</taxon>
        <taxon>Onchocerca</taxon>
    </lineage>
</organism>
<keyword evidence="1" id="KW-0472">Membrane</keyword>
<keyword evidence="1" id="KW-1133">Transmembrane helix</keyword>